<keyword evidence="4" id="KW-1185">Reference proteome</keyword>
<dbReference type="Proteomes" id="UP000030765">
    <property type="component" value="Unassembled WGS sequence"/>
</dbReference>
<feature type="region of interest" description="Disordered" evidence="1">
    <location>
        <begin position="37"/>
        <end position="60"/>
    </location>
</feature>
<dbReference type="EnsemblMetazoa" id="ASIC011639-RA">
    <property type="protein sequence ID" value="ASIC011639-PA"/>
    <property type="gene ID" value="ASIC011639"/>
</dbReference>
<reference evidence="2 4" key="1">
    <citation type="journal article" date="2014" name="BMC Genomics">
        <title>Genome sequence of Anopheles sinensis provides insight into genetics basis of mosquito competence for malaria parasites.</title>
        <authorList>
            <person name="Zhou D."/>
            <person name="Zhang D."/>
            <person name="Ding G."/>
            <person name="Shi L."/>
            <person name="Hou Q."/>
            <person name="Ye Y."/>
            <person name="Xu Y."/>
            <person name="Zhou H."/>
            <person name="Xiong C."/>
            <person name="Li S."/>
            <person name="Yu J."/>
            <person name="Hong S."/>
            <person name="Yu X."/>
            <person name="Zou P."/>
            <person name="Chen C."/>
            <person name="Chang X."/>
            <person name="Wang W."/>
            <person name="Lv Y."/>
            <person name="Sun Y."/>
            <person name="Ma L."/>
            <person name="Shen B."/>
            <person name="Zhu C."/>
        </authorList>
    </citation>
    <scope>NUCLEOTIDE SEQUENCE [LARGE SCALE GENOMIC DNA]</scope>
</reference>
<evidence type="ECO:0000313" key="4">
    <source>
        <dbReference type="Proteomes" id="UP000030765"/>
    </source>
</evidence>
<gene>
    <name evidence="2" type="ORF">ZHAS_00011639</name>
</gene>
<reference evidence="3" key="2">
    <citation type="submission" date="2020-05" db="UniProtKB">
        <authorList>
            <consortium name="EnsemblMetazoa"/>
        </authorList>
    </citation>
    <scope>IDENTIFICATION</scope>
</reference>
<evidence type="ECO:0000256" key="1">
    <source>
        <dbReference type="SAM" id="MobiDB-lite"/>
    </source>
</evidence>
<protein>
    <submittedName>
        <fullName evidence="2 3">Uncharacterized protein</fullName>
    </submittedName>
</protein>
<organism evidence="2">
    <name type="scientific">Anopheles sinensis</name>
    <name type="common">Mosquito</name>
    <dbReference type="NCBI Taxonomy" id="74873"/>
    <lineage>
        <taxon>Eukaryota</taxon>
        <taxon>Metazoa</taxon>
        <taxon>Ecdysozoa</taxon>
        <taxon>Arthropoda</taxon>
        <taxon>Hexapoda</taxon>
        <taxon>Insecta</taxon>
        <taxon>Pterygota</taxon>
        <taxon>Neoptera</taxon>
        <taxon>Endopterygota</taxon>
        <taxon>Diptera</taxon>
        <taxon>Nematocera</taxon>
        <taxon>Culicoidea</taxon>
        <taxon>Culicidae</taxon>
        <taxon>Anophelinae</taxon>
        <taxon>Anopheles</taxon>
    </lineage>
</organism>
<evidence type="ECO:0000313" key="3">
    <source>
        <dbReference type="EnsemblMetazoa" id="ASIC011639-PA"/>
    </source>
</evidence>
<dbReference type="VEuPathDB" id="VectorBase:ASIC011639"/>
<name>A0A084W0Q4_ANOSI</name>
<proteinExistence type="predicted"/>
<accession>A0A084W0Q4</accession>
<dbReference type="EMBL" id="KE525263">
    <property type="protein sequence ID" value="KFB43798.1"/>
    <property type="molecule type" value="Genomic_DNA"/>
</dbReference>
<evidence type="ECO:0000313" key="2">
    <source>
        <dbReference type="EMBL" id="KFB43798.1"/>
    </source>
</evidence>
<dbReference type="EMBL" id="ATLV01019149">
    <property type="status" value="NOT_ANNOTATED_CDS"/>
    <property type="molecule type" value="Genomic_DNA"/>
</dbReference>
<dbReference type="AlphaFoldDB" id="A0A084W0Q4"/>
<sequence length="60" mass="6244">MPATGQSTEPLLLSGVVGCFRLAAAAATLHQSMQLQLQLSPRPQANPVRRNNGAGSTNTN</sequence>